<proteinExistence type="predicted"/>
<dbReference type="OrthoDB" id="2276242at2759"/>
<comment type="caution">
    <text evidence="1">The sequence shown here is derived from an EMBL/GenBank/DDBJ whole genome shotgun (WGS) entry which is preliminary data.</text>
</comment>
<sequence>MSFYFSLIVQFDTSDIAENELFEIFNQLPEIPAKADQTTASAIIEKLATENNFTLVTSKSEKTRMHFKCIKGQKYRNIKNLKGKARQRATKSVCNECPYLIRLQNKNNKGYKIQPLKEIK</sequence>
<organism evidence="1 2">
    <name type="scientific">Rhizopus stolonifer</name>
    <name type="common">Rhizopus nigricans</name>
    <dbReference type="NCBI Taxonomy" id="4846"/>
    <lineage>
        <taxon>Eukaryota</taxon>
        <taxon>Fungi</taxon>
        <taxon>Fungi incertae sedis</taxon>
        <taxon>Mucoromycota</taxon>
        <taxon>Mucoromycotina</taxon>
        <taxon>Mucoromycetes</taxon>
        <taxon>Mucorales</taxon>
        <taxon>Mucorineae</taxon>
        <taxon>Rhizopodaceae</taxon>
        <taxon>Rhizopus</taxon>
    </lineage>
</organism>
<dbReference type="AlphaFoldDB" id="A0A367IS38"/>
<accession>A0A367IS38</accession>
<gene>
    <name evidence="1" type="ORF">CU098_005890</name>
</gene>
<protein>
    <submittedName>
        <fullName evidence="1">Uncharacterized protein</fullName>
    </submittedName>
</protein>
<name>A0A367IS38_RHIST</name>
<dbReference type="EMBL" id="PJQM01005981">
    <property type="protein sequence ID" value="RCH80483.1"/>
    <property type="molecule type" value="Genomic_DNA"/>
</dbReference>
<reference evidence="1 2" key="1">
    <citation type="journal article" date="2018" name="G3 (Bethesda)">
        <title>Phylogenetic and Phylogenomic Definition of Rhizopus Species.</title>
        <authorList>
            <person name="Gryganskyi A.P."/>
            <person name="Golan J."/>
            <person name="Dolatabadi S."/>
            <person name="Mondo S."/>
            <person name="Robb S."/>
            <person name="Idnurm A."/>
            <person name="Muszewska A."/>
            <person name="Steczkiewicz K."/>
            <person name="Masonjones S."/>
            <person name="Liao H.L."/>
            <person name="Gajdeczka M.T."/>
            <person name="Anike F."/>
            <person name="Vuek A."/>
            <person name="Anishchenko I.M."/>
            <person name="Voigt K."/>
            <person name="de Hoog G.S."/>
            <person name="Smith M.E."/>
            <person name="Heitman J."/>
            <person name="Vilgalys R."/>
            <person name="Stajich J.E."/>
        </authorList>
    </citation>
    <scope>NUCLEOTIDE SEQUENCE [LARGE SCALE GENOMIC DNA]</scope>
    <source>
        <strain evidence="1 2">LSU 92-RS-03</strain>
    </source>
</reference>
<dbReference type="Proteomes" id="UP000253551">
    <property type="component" value="Unassembled WGS sequence"/>
</dbReference>
<keyword evidence="2" id="KW-1185">Reference proteome</keyword>
<evidence type="ECO:0000313" key="1">
    <source>
        <dbReference type="EMBL" id="RCH80483.1"/>
    </source>
</evidence>
<evidence type="ECO:0000313" key="2">
    <source>
        <dbReference type="Proteomes" id="UP000253551"/>
    </source>
</evidence>